<dbReference type="KEGG" id="bbet:F8237_08320"/>
<dbReference type="EMBL" id="CP044543">
    <property type="protein sequence ID" value="QFI72390.1"/>
    <property type="molecule type" value="Genomic_DNA"/>
</dbReference>
<dbReference type="AlphaFoldDB" id="A0A5P6P261"/>
<organism evidence="1 2">
    <name type="scientific">Bradyrhizobium betae</name>
    <dbReference type="NCBI Taxonomy" id="244734"/>
    <lineage>
        <taxon>Bacteria</taxon>
        <taxon>Pseudomonadati</taxon>
        <taxon>Pseudomonadota</taxon>
        <taxon>Alphaproteobacteria</taxon>
        <taxon>Hyphomicrobiales</taxon>
        <taxon>Nitrobacteraceae</taxon>
        <taxon>Bradyrhizobium</taxon>
    </lineage>
</organism>
<name>A0A5P6P261_9BRAD</name>
<proteinExistence type="predicted"/>
<evidence type="ECO:0000313" key="1">
    <source>
        <dbReference type="EMBL" id="QFI72390.1"/>
    </source>
</evidence>
<protein>
    <recommendedName>
        <fullName evidence="3">SCP2 domain-containing protein</fullName>
    </recommendedName>
</protein>
<dbReference type="OrthoDB" id="2853714at2"/>
<reference evidence="2" key="1">
    <citation type="submission" date="2019-10" db="EMBL/GenBank/DDBJ databases">
        <title>Complete Genome Sequence of Bradyrhizobium betae type strain PL7HG1T.</title>
        <authorList>
            <person name="Bromfield E.S.P."/>
            <person name="Cloutier S."/>
        </authorList>
    </citation>
    <scope>NUCLEOTIDE SEQUENCE [LARGE SCALE GENOMIC DNA]</scope>
    <source>
        <strain evidence="2">PL7HG1</strain>
    </source>
</reference>
<evidence type="ECO:0008006" key="3">
    <source>
        <dbReference type="Google" id="ProtNLM"/>
    </source>
</evidence>
<sequence length="147" mass="16102">MAFQCASPNADPPVTHTPEAIFEGFKAIPELLARDAALTARGRWLDVDCLLGPTTQPFHVAIRAGQIVDMTPAPVLMRSWRFAYRATPAAFAAYWQAMPPAGWHDLLALTKRGEASLEGDLHPFMAHLQYFKDLLALPRQNGFGGAS</sequence>
<evidence type="ECO:0000313" key="2">
    <source>
        <dbReference type="Proteomes" id="UP000325641"/>
    </source>
</evidence>
<gene>
    <name evidence="1" type="ORF">F8237_08320</name>
</gene>
<dbReference type="Proteomes" id="UP000325641">
    <property type="component" value="Chromosome"/>
</dbReference>
<accession>A0A5P6P261</accession>